<dbReference type="InterPro" id="IPR050249">
    <property type="entry name" value="Pseudomonas-type_ThrB"/>
</dbReference>
<dbReference type="SUPFAM" id="SSF56112">
    <property type="entry name" value="Protein kinase-like (PK-like)"/>
    <property type="match status" value="1"/>
</dbReference>
<dbReference type="PANTHER" id="PTHR21064">
    <property type="entry name" value="AMINOGLYCOSIDE PHOSPHOTRANSFERASE DOMAIN-CONTAINING PROTEIN-RELATED"/>
    <property type="match status" value="1"/>
</dbReference>
<feature type="domain" description="Aminoglycoside phosphotransferase" evidence="2">
    <location>
        <begin position="38"/>
        <end position="270"/>
    </location>
</feature>
<keyword evidence="3" id="KW-0418">Kinase</keyword>
<dbReference type="Pfam" id="PF01636">
    <property type="entry name" value="APH"/>
    <property type="match status" value="1"/>
</dbReference>
<evidence type="ECO:0000256" key="1">
    <source>
        <dbReference type="ARBA" id="ARBA00038240"/>
    </source>
</evidence>
<dbReference type="STRING" id="437022.CC99x_01188"/>
<evidence type="ECO:0000313" key="3">
    <source>
        <dbReference type="EMBL" id="KRG18707.1"/>
    </source>
</evidence>
<dbReference type="OrthoDB" id="5392197at2"/>
<sequence length="387" mass="43897">MPSKIPTLTINDVIALFDQAKNQHAFFQADLMVQAPPKRLTGGVLNDVYKVETSAGSIIIKWYRDTQLDPSATATHEELFDLQKCLFEKKVSVPEPYAYLNNFRGNHVLVMEYIEGQSPTELNQKQAERIGALIANFHLATQKFPAFKTQPNDIKSFLSEIYQSICRGFSQRQPIRELSYLKTLFGYAFSTLWFEDNSKLPSGLRHADIHAGNILISEDIPYLLDFELCLKGAFIDDIANAICMFCLGHETKMNEALLSALLTGYQSIRPITAQELDYLPTAFKNRIGLERVGNLKLNNLHMPNGSNFTEKSAKTLSHYISSGQWLNFRRKLLPVEMTEQEMLYQAKDKRFNPYYQLQCATVTSDPTHLAANDAQPIVLEGKKNKLS</sequence>
<dbReference type="Gene3D" id="3.90.1200.10">
    <property type="match status" value="1"/>
</dbReference>
<dbReference type="EMBL" id="LKHV02000001">
    <property type="protein sequence ID" value="MCS5709623.1"/>
    <property type="molecule type" value="Genomic_DNA"/>
</dbReference>
<comment type="caution">
    <text evidence="3">The sequence shown here is derived from an EMBL/GenBank/DDBJ whole genome shotgun (WGS) entry which is preliminary data.</text>
</comment>
<dbReference type="PANTHER" id="PTHR21064:SF6">
    <property type="entry name" value="AMINOGLYCOSIDE PHOSPHOTRANSFERASE DOMAIN-CONTAINING PROTEIN"/>
    <property type="match status" value="1"/>
</dbReference>
<dbReference type="InterPro" id="IPR002575">
    <property type="entry name" value="Aminoglycoside_PTrfase"/>
</dbReference>
<accession>A0A0Q9YRY5</accession>
<dbReference type="AlphaFoldDB" id="A0A0Q9YRY5"/>
<reference evidence="4" key="2">
    <citation type="journal article" date="2016" name="Genome Announc.">
        <title>Draft Genome Sequences of Two Novel Amoeba-Resistant Intranuclear Bacteria, 'Candidatus Berkiella cookevillensis' and 'Candidatus Berkiella aquae'.</title>
        <authorList>
            <person name="Mehari Y.T."/>
            <person name="Arivett B.A."/>
            <person name="Farone A.L."/>
            <person name="Gunderson J.H."/>
            <person name="Farone M.B."/>
        </authorList>
    </citation>
    <scope>NUCLEOTIDE SEQUENCE</scope>
    <source>
        <strain evidence="4">CC99</strain>
    </source>
</reference>
<evidence type="ECO:0000259" key="2">
    <source>
        <dbReference type="Pfam" id="PF01636"/>
    </source>
</evidence>
<evidence type="ECO:0000313" key="5">
    <source>
        <dbReference type="Proteomes" id="UP000051494"/>
    </source>
</evidence>
<keyword evidence="3" id="KW-0808">Transferase</keyword>
<dbReference type="EC" id="2.7.1.39" evidence="3"/>
<reference evidence="4" key="3">
    <citation type="submission" date="2021-06" db="EMBL/GenBank/DDBJ databases">
        <title>Genomic Description and Analysis of Intracellular Bacteria, Candidatus Berkiella cookevillensis and Candidatus Berkiella aquae.</title>
        <authorList>
            <person name="Kidane D.T."/>
            <person name="Mehari Y.T."/>
            <person name="Rice F.C."/>
            <person name="Arivett B.A."/>
            <person name="Farone A.L."/>
            <person name="Berk S.G."/>
            <person name="Farone M.B."/>
        </authorList>
    </citation>
    <scope>NUCLEOTIDE SEQUENCE</scope>
    <source>
        <strain evidence="4">CC99</strain>
    </source>
</reference>
<organism evidence="3">
    <name type="scientific">Candidatus Berkiella cookevillensis</name>
    <dbReference type="NCBI Taxonomy" id="437022"/>
    <lineage>
        <taxon>Bacteria</taxon>
        <taxon>Pseudomonadati</taxon>
        <taxon>Pseudomonadota</taxon>
        <taxon>Gammaproteobacteria</taxon>
        <taxon>Candidatus Berkiellales</taxon>
        <taxon>Candidatus Berkiellaceae</taxon>
        <taxon>Candidatus Berkiella</taxon>
    </lineage>
</organism>
<comment type="similarity">
    <text evidence="1">Belongs to the pseudomonas-type ThrB family.</text>
</comment>
<dbReference type="Proteomes" id="UP000051494">
    <property type="component" value="Unassembled WGS sequence"/>
</dbReference>
<dbReference type="GO" id="GO:0004413">
    <property type="term" value="F:homoserine kinase activity"/>
    <property type="evidence" value="ECO:0007669"/>
    <property type="project" value="UniProtKB-EC"/>
</dbReference>
<dbReference type="GO" id="GO:0009088">
    <property type="term" value="P:threonine biosynthetic process"/>
    <property type="evidence" value="ECO:0007669"/>
    <property type="project" value="TreeGrafter"/>
</dbReference>
<dbReference type="EMBL" id="LKHV01000005">
    <property type="protein sequence ID" value="KRG18707.1"/>
    <property type="molecule type" value="Genomic_DNA"/>
</dbReference>
<name>A0A0Q9YRY5_9GAMM</name>
<dbReference type="InterPro" id="IPR011009">
    <property type="entry name" value="Kinase-like_dom_sf"/>
</dbReference>
<gene>
    <name evidence="3" type="primary">thrB_1</name>
    <name evidence="3" type="ORF">CC99x_01188</name>
    <name evidence="4" type="ORF">CC99x_012025</name>
</gene>
<keyword evidence="5" id="KW-1185">Reference proteome</keyword>
<dbReference type="RefSeq" id="WP_057624298.1">
    <property type="nucleotide sequence ID" value="NZ_LKHV02000001.1"/>
</dbReference>
<proteinExistence type="inferred from homology"/>
<reference evidence="3" key="1">
    <citation type="submission" date="2015-09" db="EMBL/GenBank/DDBJ databases">
        <title>Draft Genome Sequences of Two Novel Amoeba-resistant Intranuclear Bacteria, Candidatus Berkiella cookevillensis and Candidatus Berkiella aquae.</title>
        <authorList>
            <person name="Mehari Y.T."/>
            <person name="Arivett B.A."/>
            <person name="Farone A.L."/>
            <person name="Gunderson J.H."/>
            <person name="Farone M.B."/>
        </authorList>
    </citation>
    <scope>NUCLEOTIDE SEQUENCE [LARGE SCALE GENOMIC DNA]</scope>
    <source>
        <strain evidence="3">CC99</strain>
    </source>
</reference>
<evidence type="ECO:0000313" key="4">
    <source>
        <dbReference type="EMBL" id="MCS5709623.1"/>
    </source>
</evidence>
<protein>
    <submittedName>
        <fullName evidence="3">Homoserine kinase</fullName>
        <ecNumber evidence="3">2.7.1.39</ecNumber>
    </submittedName>
    <submittedName>
        <fullName evidence="4">Phosphotransferase</fullName>
    </submittedName>
</protein>